<reference evidence="13" key="1">
    <citation type="submission" date="2016-09" db="EMBL/GenBank/DDBJ databases">
        <authorList>
            <person name="Jeantristanb JTB J.-T."/>
            <person name="Ricardo R."/>
        </authorList>
    </citation>
    <scope>NUCLEOTIDE SEQUENCE [LARGE SCALE GENOMIC DNA]</scope>
</reference>
<keyword evidence="5 8" id="KW-0378">Hydrolase</keyword>
<dbReference type="GO" id="GO:0140818">
    <property type="term" value="F:mRNA 5'-triphosphate monophosphatase activity"/>
    <property type="evidence" value="ECO:0007669"/>
    <property type="project" value="UniProtKB-EC"/>
</dbReference>
<comment type="subcellular location">
    <subcellularLocation>
        <location evidence="2 8">Nucleus</location>
    </subcellularLocation>
</comment>
<evidence type="ECO:0000256" key="9">
    <source>
        <dbReference type="SAM" id="Coils"/>
    </source>
</evidence>
<feature type="domain" description="mRNA triphosphatase Cet1-like" evidence="11">
    <location>
        <begin position="240"/>
        <end position="449"/>
    </location>
</feature>
<comment type="catalytic activity">
    <reaction evidence="7">
        <text>a 5'-end triphospho-ribonucleoside in mRNA + H2O = a 5'-end diphospho-ribonucleoside in mRNA + phosphate + H(+)</text>
        <dbReference type="Rhea" id="RHEA:67004"/>
        <dbReference type="Rhea" id="RHEA-COMP:17164"/>
        <dbReference type="Rhea" id="RHEA-COMP:17165"/>
        <dbReference type="ChEBI" id="CHEBI:15377"/>
        <dbReference type="ChEBI" id="CHEBI:15378"/>
        <dbReference type="ChEBI" id="CHEBI:43474"/>
        <dbReference type="ChEBI" id="CHEBI:167616"/>
        <dbReference type="ChEBI" id="CHEBI:167618"/>
        <dbReference type="EC" id="3.6.1.74"/>
    </reaction>
    <physiologicalReaction direction="left-to-right" evidence="7">
        <dbReference type="Rhea" id="RHEA:67005"/>
    </physiologicalReaction>
</comment>
<feature type="compositionally biased region" description="Low complexity" evidence="10">
    <location>
        <begin position="163"/>
        <end position="198"/>
    </location>
</feature>
<dbReference type="EC" id="3.6.1.74" evidence="8"/>
<dbReference type="PANTHER" id="PTHR28118:SF1">
    <property type="entry name" value="POLYNUCLEOTIDE 5'-TRIPHOSPHATASE CTL1-RELATED"/>
    <property type="match status" value="1"/>
</dbReference>
<dbReference type="InterPro" id="IPR004206">
    <property type="entry name" value="mRNA_triPase_Cet1"/>
</dbReference>
<evidence type="ECO:0000256" key="3">
    <source>
        <dbReference type="ARBA" id="ARBA00006345"/>
    </source>
</evidence>
<evidence type="ECO:0000256" key="10">
    <source>
        <dbReference type="SAM" id="MobiDB-lite"/>
    </source>
</evidence>
<dbReference type="Gene3D" id="3.20.100.10">
    <property type="entry name" value="mRNA triphosphatase Cet1-like"/>
    <property type="match status" value="1"/>
</dbReference>
<evidence type="ECO:0000256" key="1">
    <source>
        <dbReference type="ARBA" id="ARBA00001946"/>
    </source>
</evidence>
<keyword evidence="6 8" id="KW-0539">Nucleus</keyword>
<keyword evidence="4 8" id="KW-0507">mRNA processing</keyword>
<evidence type="ECO:0000313" key="13">
    <source>
        <dbReference type="Proteomes" id="UP000198372"/>
    </source>
</evidence>
<evidence type="ECO:0000256" key="6">
    <source>
        <dbReference type="ARBA" id="ARBA00023242"/>
    </source>
</evidence>
<evidence type="ECO:0000256" key="7">
    <source>
        <dbReference type="ARBA" id="ARBA00047740"/>
    </source>
</evidence>
<evidence type="ECO:0000313" key="12">
    <source>
        <dbReference type="EMBL" id="SCV68191.1"/>
    </source>
</evidence>
<dbReference type="GO" id="GO:0031533">
    <property type="term" value="C:mRNA capping enzyme complex"/>
    <property type="evidence" value="ECO:0007669"/>
    <property type="project" value="UniProtKB-UniRule"/>
</dbReference>
<evidence type="ECO:0000256" key="5">
    <source>
        <dbReference type="ARBA" id="ARBA00022801"/>
    </source>
</evidence>
<dbReference type="Pfam" id="PF02940">
    <property type="entry name" value="mRNA_triPase"/>
    <property type="match status" value="1"/>
</dbReference>
<feature type="compositionally biased region" description="Pro residues" evidence="10">
    <location>
        <begin position="199"/>
        <end position="226"/>
    </location>
</feature>
<organism evidence="12 13">
    <name type="scientific">Microbotryum intermedium</name>
    <dbReference type="NCBI Taxonomy" id="269621"/>
    <lineage>
        <taxon>Eukaryota</taxon>
        <taxon>Fungi</taxon>
        <taxon>Dikarya</taxon>
        <taxon>Basidiomycota</taxon>
        <taxon>Pucciniomycotina</taxon>
        <taxon>Microbotryomycetes</taxon>
        <taxon>Microbotryales</taxon>
        <taxon>Microbotryaceae</taxon>
        <taxon>Microbotryum</taxon>
    </lineage>
</organism>
<feature type="region of interest" description="Disordered" evidence="10">
    <location>
        <begin position="1"/>
        <end position="232"/>
    </location>
</feature>
<comment type="cofactor">
    <cofactor evidence="1 8">
        <name>Mg(2+)</name>
        <dbReference type="ChEBI" id="CHEBI:18420"/>
    </cofactor>
</comment>
<evidence type="ECO:0000256" key="8">
    <source>
        <dbReference type="RuleBase" id="RU367053"/>
    </source>
</evidence>
<evidence type="ECO:0000256" key="4">
    <source>
        <dbReference type="ARBA" id="ARBA00022664"/>
    </source>
</evidence>
<dbReference type="SUPFAM" id="SSF55154">
    <property type="entry name" value="CYTH-like phosphatases"/>
    <property type="match status" value="1"/>
</dbReference>
<dbReference type="PANTHER" id="PTHR28118">
    <property type="entry name" value="POLYNUCLEOTIDE 5'-TRIPHOSPHATASE-RELATED"/>
    <property type="match status" value="1"/>
</dbReference>
<dbReference type="AlphaFoldDB" id="A0A238F7Y0"/>
<proteinExistence type="inferred from homology"/>
<evidence type="ECO:0000259" key="11">
    <source>
        <dbReference type="Pfam" id="PF02940"/>
    </source>
</evidence>
<sequence length="511" mass="56265">MTPARRPSQSPSISLLLNHHDEGHDTHSSQDPSSSSNRLDDYFPVESEYGSVPLHPHASQQHPQQQQVEGAASSSSYADDYNHRKRARIGSYDANSYSALATQPPAGLGQRSHTPTFSTTTAASMRPPSSTRPASSVTPSTPQLSRSPSLTSSGAPLHPAPSPQRSRSASISSATSNSRPTSSSGLATASTFGSTSAPTPTPAPAPTPASIPKPKPPPPPPPPPPQNTLEPSIFNVEPIDEFTREVADWLWGFCQGLDWNVVEIEAKVGLLVDVRYKNQARFSLPTPIEHIIMDDSNTRFISNMTLNQHKSYNVLLNSRVEESASENCLTSPVRYVHTRETDTFHNSPHAGGGKIRVTTQGKGSEGKLLRVVEKTRLADMNVASPKRCFDWRISVSTELPATVPPTSCPTPHLTRFKDRMTYTHQAFQIDLTQVSQPNKPILHELEVEFVDAKKLLVEKEKELKGEENRYLDMVQAFLNNIRELLGSRMRRGRVVLVDVDSERWRSLKRAT</sequence>
<dbReference type="InterPro" id="IPR040343">
    <property type="entry name" value="Cet1/Ctl1"/>
</dbReference>
<feature type="compositionally biased region" description="Low complexity" evidence="10">
    <location>
        <begin position="53"/>
        <end position="79"/>
    </location>
</feature>
<dbReference type="STRING" id="269621.A0A238F7Y0"/>
<dbReference type="EMBL" id="FMSP01000003">
    <property type="protein sequence ID" value="SCV68191.1"/>
    <property type="molecule type" value="Genomic_DNA"/>
</dbReference>
<keyword evidence="9" id="KW-0175">Coiled coil</keyword>
<name>A0A238F7Y0_9BASI</name>
<keyword evidence="8" id="KW-0506">mRNA capping</keyword>
<feature type="compositionally biased region" description="Polar residues" evidence="10">
    <location>
        <begin position="111"/>
        <end position="154"/>
    </location>
</feature>
<dbReference type="Proteomes" id="UP000198372">
    <property type="component" value="Unassembled WGS sequence"/>
</dbReference>
<accession>A0A238F7Y0</accession>
<dbReference type="GO" id="GO:0004651">
    <property type="term" value="F:polynucleotide 5'-phosphatase activity"/>
    <property type="evidence" value="ECO:0007669"/>
    <property type="project" value="UniProtKB-UniRule"/>
</dbReference>
<evidence type="ECO:0000256" key="2">
    <source>
        <dbReference type="ARBA" id="ARBA00004123"/>
    </source>
</evidence>
<keyword evidence="13" id="KW-1185">Reference proteome</keyword>
<dbReference type="GO" id="GO:0006370">
    <property type="term" value="P:7-methylguanosine mRNA capping"/>
    <property type="evidence" value="ECO:0007669"/>
    <property type="project" value="UniProtKB-UniRule"/>
</dbReference>
<dbReference type="OrthoDB" id="272147at2759"/>
<dbReference type="InterPro" id="IPR033469">
    <property type="entry name" value="CYTH-like_dom_sf"/>
</dbReference>
<comment type="subunit">
    <text evidence="8">Heterodimer. The mRNA-capping enzyme is composed of two separate chains alpha and beta, respectively a mRNA guanylyltransferase and an mRNA 5'-triphosphate monophosphatase.</text>
</comment>
<protein>
    <recommendedName>
        <fullName evidence="8">mRNA-capping enzyme subunit beta</fullName>
        <ecNumber evidence="8">3.6.1.74</ecNumber>
    </recommendedName>
    <alternativeName>
        <fullName evidence="8">mRNA 5'-phosphatase</fullName>
    </alternativeName>
    <alternativeName>
        <fullName evidence="8">mRNA 5'-triphosphate monophosphatase</fullName>
    </alternativeName>
</protein>
<comment type="function">
    <text evidence="8">First step of mRNA capping. Converts the 5'-triphosphate end of a nascent mRNA chain into a diphosphate end.</text>
</comment>
<feature type="compositionally biased region" description="Basic and acidic residues" evidence="10">
    <location>
        <begin position="18"/>
        <end position="28"/>
    </location>
</feature>
<gene>
    <name evidence="12" type="ORF">BQ2448_312</name>
</gene>
<dbReference type="CDD" id="cd07470">
    <property type="entry name" value="CYTH-like_mRNA_RTPase"/>
    <property type="match status" value="1"/>
</dbReference>
<comment type="similarity">
    <text evidence="3 8">Belongs to the fungal TPase family.</text>
</comment>
<dbReference type="InterPro" id="IPR037009">
    <property type="entry name" value="mRNA_triPase_Cet1_sf"/>
</dbReference>
<feature type="coiled-coil region" evidence="9">
    <location>
        <begin position="442"/>
        <end position="469"/>
    </location>
</feature>